<keyword evidence="9" id="KW-0325">Glycoprotein</keyword>
<dbReference type="Gene3D" id="1.10.575.10">
    <property type="entry name" value="P1 Nuclease"/>
    <property type="match status" value="1"/>
</dbReference>
<dbReference type="Gramene" id="Zm00001eb068120_T004">
    <property type="protein sequence ID" value="Zm00001eb068120_P004"/>
    <property type="gene ID" value="Zm00001eb068120"/>
</dbReference>
<reference evidence="11" key="1">
    <citation type="submission" date="2015-12" db="EMBL/GenBank/DDBJ databases">
        <title>Update maize B73 reference genome by single molecule sequencing technologies.</title>
        <authorList>
            <consortium name="Maize Genome Sequencing Project"/>
            <person name="Ware D."/>
        </authorList>
    </citation>
    <scope>NUCLEOTIDE SEQUENCE [LARGE SCALE GENOMIC DNA]</scope>
    <source>
        <strain evidence="11">cv. B73</strain>
    </source>
</reference>
<dbReference type="AlphaFoldDB" id="A0A804M978"/>
<proteinExistence type="evidence at protein level"/>
<dbReference type="InterPro" id="IPR003154">
    <property type="entry name" value="S1/P1nuclease"/>
</dbReference>
<gene>
    <name evidence="10" type="primary">LOC100282067</name>
</gene>
<keyword evidence="11" id="KW-1185">Reference proteome</keyword>
<keyword evidence="4" id="KW-0540">Nuclease</keyword>
<keyword evidence="5" id="KW-0479">Metal-binding</keyword>
<evidence type="ECO:0000256" key="1">
    <source>
        <dbReference type="ARBA" id="ARBA00000245"/>
    </source>
</evidence>
<evidence type="ECO:0000313" key="10">
    <source>
        <dbReference type="EnsemblPlants" id="Zm00001eb068120_P004"/>
    </source>
</evidence>
<dbReference type="GO" id="GO:0046872">
    <property type="term" value="F:metal ion binding"/>
    <property type="evidence" value="ECO:0007669"/>
    <property type="project" value="UniProtKB-KW"/>
</dbReference>
<dbReference type="OrthoDB" id="441446at2759"/>
<comment type="catalytic activity">
    <reaction evidence="1">
        <text>Endonucleolytic cleavage to 5'-phosphomononucleotide and 5'-phosphooligonucleotide end-products.</text>
        <dbReference type="EC" id="3.1.30.1"/>
    </reaction>
</comment>
<evidence type="ECO:0000256" key="3">
    <source>
        <dbReference type="ARBA" id="ARBA00012562"/>
    </source>
</evidence>
<evidence type="ECO:0000256" key="5">
    <source>
        <dbReference type="ARBA" id="ARBA00022723"/>
    </source>
</evidence>
<keyword evidence="12" id="KW-1267">Proteomics identification</keyword>
<keyword evidence="7" id="KW-0378">Hydrolase</keyword>
<evidence type="ECO:0000256" key="8">
    <source>
        <dbReference type="ARBA" id="ARBA00023157"/>
    </source>
</evidence>
<dbReference type="PANTHER" id="PTHR33146:SF22">
    <property type="entry name" value="ASPERGILLUS NUCLEASE S1"/>
    <property type="match status" value="1"/>
</dbReference>
<dbReference type="EnsemblPlants" id="Zm00001eb068120_T004">
    <property type="protein sequence ID" value="Zm00001eb068120_P004"/>
    <property type="gene ID" value="Zm00001eb068120"/>
</dbReference>
<dbReference type="Proteomes" id="UP000007305">
    <property type="component" value="Chromosome 2"/>
</dbReference>
<comment type="similarity">
    <text evidence="2">Belongs to the nuclease type I family.</text>
</comment>
<dbReference type="CDD" id="cd11010">
    <property type="entry name" value="S1-P1_nuclease"/>
    <property type="match status" value="1"/>
</dbReference>
<dbReference type="Pfam" id="PF02265">
    <property type="entry name" value="S1-P1_nuclease"/>
    <property type="match status" value="1"/>
</dbReference>
<name>A0A804M978_MAIZE</name>
<accession>A0A804M978</accession>
<evidence type="ECO:0000256" key="7">
    <source>
        <dbReference type="ARBA" id="ARBA00022801"/>
    </source>
</evidence>
<evidence type="ECO:0000313" key="11">
    <source>
        <dbReference type="Proteomes" id="UP000007305"/>
    </source>
</evidence>
<dbReference type="GO" id="GO:0006308">
    <property type="term" value="P:DNA catabolic process"/>
    <property type="evidence" value="ECO:0007669"/>
    <property type="project" value="InterPro"/>
</dbReference>
<dbReference type="SUPFAM" id="SSF48537">
    <property type="entry name" value="Phospholipase C/P1 nuclease"/>
    <property type="match status" value="1"/>
</dbReference>
<dbReference type="GO" id="GO:0000014">
    <property type="term" value="F:single-stranded DNA endodeoxyribonuclease activity"/>
    <property type="evidence" value="ECO:0007669"/>
    <property type="project" value="UniProtKB-ARBA"/>
</dbReference>
<sequence length="206" mass="23199">MLFLFYHKRGDCHNTKGEKNMCVVGAINNYTAALKDSSSPFDPTESLMFLAHFVGDVHQPLHCGHTDDLGGNTIVVHWYRRKTNLHHVWDVNVIETAMKDFYGNDQSTMIQAIQQNITEEWADEEKKWEACRSRTKTCADKYAAESAKLACTAYEGVDQDSTLEDDYFFAALPVVQKRIAQGGVRLAAILNRIFGGNSRSGFRAVD</sequence>
<reference evidence="10" key="3">
    <citation type="submission" date="2021-05" db="UniProtKB">
        <authorList>
            <consortium name="EnsemblPlants"/>
        </authorList>
    </citation>
    <scope>IDENTIFICATION</scope>
    <source>
        <strain evidence="10">cv. B73</strain>
    </source>
</reference>
<evidence type="ECO:0007829" key="12">
    <source>
        <dbReference type="PeptideAtlas" id="A0A804M978"/>
    </source>
</evidence>
<keyword evidence="6" id="KW-0255">Endonuclease</keyword>
<dbReference type="PANTHER" id="PTHR33146">
    <property type="entry name" value="ENDONUCLEASE 4"/>
    <property type="match status" value="1"/>
</dbReference>
<protein>
    <recommendedName>
        <fullName evidence="3">Aspergillus nuclease S1</fullName>
        <ecNumber evidence="3">3.1.30.1</ecNumber>
    </recommendedName>
</protein>
<evidence type="ECO:0000256" key="6">
    <source>
        <dbReference type="ARBA" id="ARBA00022759"/>
    </source>
</evidence>
<dbReference type="InterPro" id="IPR008947">
    <property type="entry name" value="PLipase_C/P1_nuclease_dom_sf"/>
</dbReference>
<dbReference type="GO" id="GO:0004521">
    <property type="term" value="F:RNA endonuclease activity"/>
    <property type="evidence" value="ECO:0007669"/>
    <property type="project" value="UniProtKB-ARBA"/>
</dbReference>
<reference evidence="10" key="2">
    <citation type="submission" date="2019-07" db="EMBL/GenBank/DDBJ databases">
        <authorList>
            <person name="Seetharam A."/>
            <person name="Woodhouse M."/>
            <person name="Cannon E."/>
        </authorList>
    </citation>
    <scope>NUCLEOTIDE SEQUENCE [LARGE SCALE GENOMIC DNA]</scope>
    <source>
        <strain evidence="10">cv. B73</strain>
    </source>
</reference>
<organism evidence="10 11">
    <name type="scientific">Zea mays</name>
    <name type="common">Maize</name>
    <dbReference type="NCBI Taxonomy" id="4577"/>
    <lineage>
        <taxon>Eukaryota</taxon>
        <taxon>Viridiplantae</taxon>
        <taxon>Streptophyta</taxon>
        <taxon>Embryophyta</taxon>
        <taxon>Tracheophyta</taxon>
        <taxon>Spermatophyta</taxon>
        <taxon>Magnoliopsida</taxon>
        <taxon>Liliopsida</taxon>
        <taxon>Poales</taxon>
        <taxon>Poaceae</taxon>
        <taxon>PACMAD clade</taxon>
        <taxon>Panicoideae</taxon>
        <taxon>Andropogonodae</taxon>
        <taxon>Andropogoneae</taxon>
        <taxon>Tripsacinae</taxon>
        <taxon>Zea</taxon>
    </lineage>
</organism>
<keyword evidence="8" id="KW-1015">Disulfide bond</keyword>
<evidence type="ECO:0000256" key="4">
    <source>
        <dbReference type="ARBA" id="ARBA00022722"/>
    </source>
</evidence>
<dbReference type="EC" id="3.1.30.1" evidence="3"/>
<evidence type="ECO:0000256" key="9">
    <source>
        <dbReference type="ARBA" id="ARBA00023180"/>
    </source>
</evidence>
<dbReference type="GO" id="GO:0003676">
    <property type="term" value="F:nucleic acid binding"/>
    <property type="evidence" value="ECO:0007669"/>
    <property type="project" value="InterPro"/>
</dbReference>
<evidence type="ECO:0000256" key="2">
    <source>
        <dbReference type="ARBA" id="ARBA00009547"/>
    </source>
</evidence>